<proteinExistence type="predicted"/>
<evidence type="ECO:0000313" key="2">
    <source>
        <dbReference type="WBParaSite" id="ES5_v2.g820.t1"/>
    </source>
</evidence>
<organism evidence="1 2">
    <name type="scientific">Panagrolaimus sp. ES5</name>
    <dbReference type="NCBI Taxonomy" id="591445"/>
    <lineage>
        <taxon>Eukaryota</taxon>
        <taxon>Metazoa</taxon>
        <taxon>Ecdysozoa</taxon>
        <taxon>Nematoda</taxon>
        <taxon>Chromadorea</taxon>
        <taxon>Rhabditida</taxon>
        <taxon>Tylenchina</taxon>
        <taxon>Panagrolaimomorpha</taxon>
        <taxon>Panagrolaimoidea</taxon>
        <taxon>Panagrolaimidae</taxon>
        <taxon>Panagrolaimus</taxon>
    </lineage>
</organism>
<name>A0AC34GUB0_9BILA</name>
<dbReference type="WBParaSite" id="ES5_v2.g820.t1">
    <property type="protein sequence ID" value="ES5_v2.g820.t1"/>
    <property type="gene ID" value="ES5_v2.g820"/>
</dbReference>
<protein>
    <submittedName>
        <fullName evidence="2">Armadillo repeat-containing protein</fullName>
    </submittedName>
</protein>
<accession>A0AC34GUB0</accession>
<sequence length="536" mass="60859">MNDIVNRIVKLGKSSLLKDQLEAAKLLCQKIFPNGICVNKSAIPKLLPAIIEFMTSKNTYIQKEGCFFVTAVTTTSNGIGRETDNSKFAVEAGAIPNLLKLLSSNDAGVLELSLVCLGNIAHDFPDEVIAEKNDIDLLIKHLDSSSRKICEEALKTVINIVAGNAETSQIILDHGAMKQIKRLLNRTLEIKLLAVKFIKKVSKYFDQIDAIIDENIMPVILKQMNDGIIVHDQMKIDSVKIIRNIINQKPEYFQRLIDQNNVFPKLANNLTSDNIKLINLVEENDGEQDGGDELSTVAETPKSHRKRVQVNQHFTRSKRFKSSPEPTDTDQSVTPNNDDDNGHEHFDDVPTRSPIVFSLPTQIREDHDSSDERDFVLLNIGIFLNECCKTLSLEFDRKKYIEFYRQIKFTQVKSTSKPASHLSTNDNTGFGCLSIFFTGTEKYAGKICDQIKDKYIEDMIELDKENLKKITSSTVTDEHLQTIVKWFKCRILLYCNGGWQRFGEWSVEDDFVPIFVMEKREVGNQRTYKIVLSLKD</sequence>
<dbReference type="Proteomes" id="UP000887579">
    <property type="component" value="Unplaced"/>
</dbReference>
<evidence type="ECO:0000313" key="1">
    <source>
        <dbReference type="Proteomes" id="UP000887579"/>
    </source>
</evidence>
<reference evidence="2" key="1">
    <citation type="submission" date="2022-11" db="UniProtKB">
        <authorList>
            <consortium name="WormBaseParasite"/>
        </authorList>
    </citation>
    <scope>IDENTIFICATION</scope>
</reference>